<keyword evidence="3" id="KW-1185">Reference proteome</keyword>
<feature type="transmembrane region" description="Helical" evidence="1">
    <location>
        <begin position="51"/>
        <end position="70"/>
    </location>
</feature>
<dbReference type="GeneID" id="54488031"/>
<feature type="transmembrane region" description="Helical" evidence="1">
    <location>
        <begin position="21"/>
        <end position="39"/>
    </location>
</feature>
<keyword evidence="1" id="KW-0812">Transmembrane</keyword>
<gene>
    <name evidence="2" type="ORF">EJ05DRAFT_500321</name>
</gene>
<keyword evidence="1" id="KW-1133">Transmembrane helix</keyword>
<name>A0A6A6W9U9_9PEZI</name>
<accession>A0A6A6W9U9</accession>
<evidence type="ECO:0000313" key="3">
    <source>
        <dbReference type="Proteomes" id="UP000799437"/>
    </source>
</evidence>
<organism evidence="2 3">
    <name type="scientific">Pseudovirgaria hyperparasitica</name>
    <dbReference type="NCBI Taxonomy" id="470096"/>
    <lineage>
        <taxon>Eukaryota</taxon>
        <taxon>Fungi</taxon>
        <taxon>Dikarya</taxon>
        <taxon>Ascomycota</taxon>
        <taxon>Pezizomycotina</taxon>
        <taxon>Dothideomycetes</taxon>
        <taxon>Dothideomycetes incertae sedis</taxon>
        <taxon>Acrospermales</taxon>
        <taxon>Acrospermaceae</taxon>
        <taxon>Pseudovirgaria</taxon>
    </lineage>
</organism>
<evidence type="ECO:0000313" key="2">
    <source>
        <dbReference type="EMBL" id="KAF2758804.1"/>
    </source>
</evidence>
<proteinExistence type="predicted"/>
<protein>
    <submittedName>
        <fullName evidence="2">Uncharacterized protein</fullName>
    </submittedName>
</protein>
<keyword evidence="1" id="KW-0472">Membrane</keyword>
<dbReference type="Proteomes" id="UP000799437">
    <property type="component" value="Unassembled WGS sequence"/>
</dbReference>
<sequence length="137" mass="14850">MFVAPRINRPRTNSRMQTLGVVYLSASQIITSALGIHFGKYPTVVMHSPGVVVLLGLGRISAVDIAVRAVTLRMAVIGILAAPASRCYTPRTNFQRWLTTLSMEDSSIVSPLDCNDEHFAVLLTQATAESSHLLKGN</sequence>
<dbReference type="EMBL" id="ML996571">
    <property type="protein sequence ID" value="KAF2758804.1"/>
    <property type="molecule type" value="Genomic_DNA"/>
</dbReference>
<dbReference type="RefSeq" id="XP_033601255.1">
    <property type="nucleotide sequence ID" value="XM_033746977.1"/>
</dbReference>
<evidence type="ECO:0000256" key="1">
    <source>
        <dbReference type="SAM" id="Phobius"/>
    </source>
</evidence>
<reference evidence="2" key="1">
    <citation type="journal article" date="2020" name="Stud. Mycol.">
        <title>101 Dothideomycetes genomes: a test case for predicting lifestyles and emergence of pathogens.</title>
        <authorList>
            <person name="Haridas S."/>
            <person name="Albert R."/>
            <person name="Binder M."/>
            <person name="Bloem J."/>
            <person name="Labutti K."/>
            <person name="Salamov A."/>
            <person name="Andreopoulos B."/>
            <person name="Baker S."/>
            <person name="Barry K."/>
            <person name="Bills G."/>
            <person name="Bluhm B."/>
            <person name="Cannon C."/>
            <person name="Castanera R."/>
            <person name="Culley D."/>
            <person name="Daum C."/>
            <person name="Ezra D."/>
            <person name="Gonzalez J."/>
            <person name="Henrissat B."/>
            <person name="Kuo A."/>
            <person name="Liang C."/>
            <person name="Lipzen A."/>
            <person name="Lutzoni F."/>
            <person name="Magnuson J."/>
            <person name="Mondo S."/>
            <person name="Nolan M."/>
            <person name="Ohm R."/>
            <person name="Pangilinan J."/>
            <person name="Park H.-J."/>
            <person name="Ramirez L."/>
            <person name="Alfaro M."/>
            <person name="Sun H."/>
            <person name="Tritt A."/>
            <person name="Yoshinaga Y."/>
            <person name="Zwiers L.-H."/>
            <person name="Turgeon B."/>
            <person name="Goodwin S."/>
            <person name="Spatafora J."/>
            <person name="Crous P."/>
            <person name="Grigoriev I."/>
        </authorList>
    </citation>
    <scope>NUCLEOTIDE SEQUENCE</scope>
    <source>
        <strain evidence="2">CBS 121739</strain>
    </source>
</reference>
<dbReference type="AlphaFoldDB" id="A0A6A6W9U9"/>